<evidence type="ECO:0000313" key="6">
    <source>
        <dbReference type="Proteomes" id="UP000323257"/>
    </source>
</evidence>
<dbReference type="AlphaFoldDB" id="A0A5S5CF93"/>
<dbReference type="InterPro" id="IPR055398">
    <property type="entry name" value="Rossmann-like_BshC"/>
</dbReference>
<comment type="function">
    <text evidence="2">Involved in bacillithiol (BSH) biosynthesis. May catalyze the last step of the pathway, the addition of cysteine to glucosamine malate (GlcN-Mal) to generate BSH.</text>
</comment>
<dbReference type="InterPro" id="IPR011199">
    <property type="entry name" value="Bacillithiol_biosynth_BshC"/>
</dbReference>
<comment type="similarity">
    <text evidence="2">Belongs to the BshC family.</text>
</comment>
<feature type="domain" description="Bacillithiol biosynthesis BshC N-terminal Rossmann-like" evidence="3">
    <location>
        <begin position="1"/>
        <end position="387"/>
    </location>
</feature>
<reference evidence="5 6" key="1">
    <citation type="submission" date="2019-07" db="EMBL/GenBank/DDBJ databases">
        <title>Genomic Encyclopedia of Type Strains, Phase III (KMG-III): the genomes of soil and plant-associated and newly described type strains.</title>
        <authorList>
            <person name="Whitman W."/>
        </authorList>
    </citation>
    <scope>NUCLEOTIDE SEQUENCE [LARGE SCALE GENOMIC DNA]</scope>
    <source>
        <strain evidence="5 6">BL24</strain>
    </source>
</reference>
<dbReference type="Pfam" id="PF24850">
    <property type="entry name" value="CC_BshC"/>
    <property type="match status" value="1"/>
</dbReference>
<gene>
    <name evidence="2" type="primary">bshC</name>
    <name evidence="5" type="ORF">BCM02_102541</name>
</gene>
<dbReference type="Proteomes" id="UP000323257">
    <property type="component" value="Unassembled WGS sequence"/>
</dbReference>
<comment type="caution">
    <text evidence="5">The sequence shown here is derived from an EMBL/GenBank/DDBJ whole genome shotgun (WGS) entry which is preliminary data.</text>
</comment>
<keyword evidence="6" id="KW-1185">Reference proteome</keyword>
<dbReference type="PIRSF" id="PIRSF012535">
    <property type="entry name" value="UCP012535"/>
    <property type="match status" value="1"/>
</dbReference>
<dbReference type="HAMAP" id="MF_01867">
    <property type="entry name" value="BshC"/>
    <property type="match status" value="1"/>
</dbReference>
<evidence type="ECO:0000259" key="4">
    <source>
        <dbReference type="Pfam" id="PF24850"/>
    </source>
</evidence>
<evidence type="ECO:0000259" key="3">
    <source>
        <dbReference type="Pfam" id="PF10079"/>
    </source>
</evidence>
<organism evidence="5 6">
    <name type="scientific">Paenibacillus methanolicus</name>
    <dbReference type="NCBI Taxonomy" id="582686"/>
    <lineage>
        <taxon>Bacteria</taxon>
        <taxon>Bacillati</taxon>
        <taxon>Bacillota</taxon>
        <taxon>Bacilli</taxon>
        <taxon>Bacillales</taxon>
        <taxon>Paenibacillaceae</taxon>
        <taxon>Paenibacillus</taxon>
    </lineage>
</organism>
<dbReference type="Pfam" id="PF10079">
    <property type="entry name" value="Rossmann-like_BshC"/>
    <property type="match status" value="1"/>
</dbReference>
<evidence type="ECO:0000256" key="2">
    <source>
        <dbReference type="HAMAP-Rule" id="MF_01867"/>
    </source>
</evidence>
<name>A0A5S5CF93_9BACL</name>
<dbReference type="NCBIfam" id="TIGR03998">
    <property type="entry name" value="thiol_BshC"/>
    <property type="match status" value="1"/>
</dbReference>
<protein>
    <recommendedName>
        <fullName evidence="2">Putative cysteine ligase BshC</fullName>
        <ecNumber evidence="2">6.-.-.-</ecNumber>
    </recommendedName>
</protein>
<dbReference type="RefSeq" id="WP_148928442.1">
    <property type="nucleotide sequence ID" value="NZ_VNHS01000002.1"/>
</dbReference>
<dbReference type="GO" id="GO:0016874">
    <property type="term" value="F:ligase activity"/>
    <property type="evidence" value="ECO:0007669"/>
    <property type="project" value="UniProtKB-UniRule"/>
</dbReference>
<evidence type="ECO:0000313" key="5">
    <source>
        <dbReference type="EMBL" id="TYP77967.1"/>
    </source>
</evidence>
<dbReference type="EMBL" id="VNHS01000002">
    <property type="protein sequence ID" value="TYP77967.1"/>
    <property type="molecule type" value="Genomic_DNA"/>
</dbReference>
<sequence>MELESFPLPSNQPLAEAYCLQSDSRIAGLFGGHPSDEGVWQARSAYLREQRDSRVPAESLARVLLDYNRRFGSEGTVAQSIESIAQGASVIVGGQQAGLWTGPLLVIHKAVTIIQAAKHAEARVGQPVVPVFWIAGEDHDWEEANHAYIQADAPRKIAIAHPGGAKTSVSRTKLTAAEMKAALQELAAVLPDTPNKQPMLAMLQATADGSATLTDWFAHVLTHLFGEHGLVLLDADDPALRKLESDMFRTLIERGGELEGAYRQAGAAIRSLGYKVQAESAEGCANLFLFHGNPADGGQERTLLYRREGEFANRRGTVRLTADELIGIAEQAPERLSNNVLTRPLMQDYVLPVLATVLGQGEIAYWAQTSESFRLLGMEMPIIVPRMSFTLVEPHLPKQMDKYSLGFNEVIERYAAKRQAWLDEREEWAIGEKFGKTRAQFEELYAPLIELVSSLEPGLGRLGDTNRERILREIAYLEQRAKDAHERRFDAALRQMDRVAHSLWPGGKPQERVLNAMQLYNQYGVDWIKRLLEAPFEPDGRHRLVYL</sequence>
<dbReference type="EC" id="6.-.-.-" evidence="2"/>
<feature type="domain" description="Bacillithiol biosynthesis BshC C-terminal coiled-coil" evidence="4">
    <location>
        <begin position="389"/>
        <end position="547"/>
    </location>
</feature>
<evidence type="ECO:0000256" key="1">
    <source>
        <dbReference type="ARBA" id="ARBA00022598"/>
    </source>
</evidence>
<keyword evidence="1 2" id="KW-0436">Ligase</keyword>
<dbReference type="InterPro" id="IPR055399">
    <property type="entry name" value="CC_BshC"/>
</dbReference>
<proteinExistence type="inferred from homology"/>
<accession>A0A5S5CF93</accession>
<dbReference type="OrthoDB" id="9765151at2"/>